<dbReference type="InterPro" id="IPR029058">
    <property type="entry name" value="AB_hydrolase_fold"/>
</dbReference>
<protein>
    <recommendedName>
        <fullName evidence="2">Peptidase S33 tripeptidyl aminopeptidase-like C-terminal domain-containing protein</fullName>
    </recommendedName>
</protein>
<evidence type="ECO:0000313" key="3">
    <source>
        <dbReference type="EMBL" id="ABD11697.1"/>
    </source>
</evidence>
<evidence type="ECO:0000313" key="4">
    <source>
        <dbReference type="Proteomes" id="UP000001937"/>
    </source>
</evidence>
<dbReference type="Proteomes" id="UP000001937">
    <property type="component" value="Chromosome"/>
</dbReference>
<dbReference type="InterPro" id="IPR013595">
    <property type="entry name" value="Pept_S33_TAP-like_C"/>
</dbReference>
<accession>Q2JAJ5</accession>
<dbReference type="Pfam" id="PF08386">
    <property type="entry name" value="Abhydrolase_4"/>
    <property type="match status" value="1"/>
</dbReference>
<dbReference type="EMBL" id="CP000249">
    <property type="protein sequence ID" value="ABD11697.1"/>
    <property type="molecule type" value="Genomic_DNA"/>
</dbReference>
<dbReference type="AlphaFoldDB" id="Q2JAJ5"/>
<proteinExistence type="predicted"/>
<dbReference type="eggNOG" id="COG0596">
    <property type="taxonomic scope" value="Bacteria"/>
</dbReference>
<evidence type="ECO:0000256" key="1">
    <source>
        <dbReference type="SAM" id="MobiDB-lite"/>
    </source>
</evidence>
<reference evidence="3 4" key="1">
    <citation type="journal article" date="2007" name="Genome Res.">
        <title>Genome characteristics of facultatively symbiotic Frankia sp. strains reflect host range and host plant biogeography.</title>
        <authorList>
            <person name="Normand P."/>
            <person name="Lapierre P."/>
            <person name="Tisa L.S."/>
            <person name="Gogarten J.P."/>
            <person name="Alloisio N."/>
            <person name="Bagnarol E."/>
            <person name="Bassi C.A."/>
            <person name="Berry A.M."/>
            <person name="Bickhart D.M."/>
            <person name="Choisne N."/>
            <person name="Couloux A."/>
            <person name="Cournoyer B."/>
            <person name="Cruveiller S."/>
            <person name="Daubin V."/>
            <person name="Demange N."/>
            <person name="Francino M.P."/>
            <person name="Goltsman E."/>
            <person name="Huang Y."/>
            <person name="Kopp O.R."/>
            <person name="Labarre L."/>
            <person name="Lapidus A."/>
            <person name="Lavire C."/>
            <person name="Marechal J."/>
            <person name="Martinez M."/>
            <person name="Mastronunzio J.E."/>
            <person name="Mullin B.C."/>
            <person name="Niemann J."/>
            <person name="Pujic P."/>
            <person name="Rawnsley T."/>
            <person name="Rouy Z."/>
            <person name="Schenowitz C."/>
            <person name="Sellstedt A."/>
            <person name="Tavares F."/>
            <person name="Tomkins J.P."/>
            <person name="Vallenet D."/>
            <person name="Valverde C."/>
            <person name="Wall L.G."/>
            <person name="Wang Y."/>
            <person name="Medigue C."/>
            <person name="Benson D.R."/>
        </authorList>
    </citation>
    <scope>NUCLEOTIDE SEQUENCE [LARGE SCALE GENOMIC DNA]</scope>
    <source>
        <strain evidence="4">DSM 45818 / CECT 9043 / CcI3</strain>
    </source>
</reference>
<feature type="region of interest" description="Disordered" evidence="1">
    <location>
        <begin position="1"/>
        <end position="78"/>
    </location>
</feature>
<dbReference type="STRING" id="106370.Francci3_2329"/>
<feature type="domain" description="Peptidase S33 tripeptidyl aminopeptidase-like C-terminal" evidence="2">
    <location>
        <begin position="229"/>
        <end position="322"/>
    </location>
</feature>
<gene>
    <name evidence="3" type="ordered locus">Francci3_2329</name>
</gene>
<organism evidence="3 4">
    <name type="scientific">Frankia casuarinae (strain DSM 45818 / CECT 9043 / HFP020203 / CcI3)</name>
    <dbReference type="NCBI Taxonomy" id="106370"/>
    <lineage>
        <taxon>Bacteria</taxon>
        <taxon>Bacillati</taxon>
        <taxon>Actinomycetota</taxon>
        <taxon>Actinomycetes</taxon>
        <taxon>Frankiales</taxon>
        <taxon>Frankiaceae</taxon>
        <taxon>Frankia</taxon>
    </lineage>
</organism>
<sequence>MPHRSHPHRGGPPLFPRTPRPHRPTHPTGCHRTSSVAFPPAPEPTLTRATHSDETAAGPGSSHHHRPQPPAPRLTPSTCTNRLCGSPCHGDPAGAFDRLVERLIEKPIPAGGKDTGAARTLNWVTAMIGVRSALYSHAMWPRLAEALALADDNNDGSKLLSFAAQDPIGAILPLPYSTSTSADVAHTAIAAHTAITCADKVFPTVGAYQRLADELNRESPHFGLLSGLGALACVVWPVKAASRYTGPFHATGAAPILLVGSTGDPATPYSGAVSLARQLANSVLLTWRSYTHTAYFQDSGCVRQAVERYLVDLILPKRGTICPDVPTAAGS</sequence>
<dbReference type="PhylomeDB" id="Q2JAJ5"/>
<keyword evidence="4" id="KW-1185">Reference proteome</keyword>
<dbReference type="HOGENOM" id="CLU_838759_0_0_11"/>
<dbReference type="KEGG" id="fra:Francci3_2329"/>
<name>Q2JAJ5_FRACC</name>
<dbReference type="SUPFAM" id="SSF53474">
    <property type="entry name" value="alpha/beta-Hydrolases"/>
    <property type="match status" value="1"/>
</dbReference>
<evidence type="ECO:0000259" key="2">
    <source>
        <dbReference type="Pfam" id="PF08386"/>
    </source>
</evidence>